<proteinExistence type="predicted"/>
<accession>A0A202E5F6</accession>
<gene>
    <name evidence="3" type="ORF">B2G88_13600</name>
</gene>
<keyword evidence="4" id="KW-1185">Reference proteome</keyword>
<evidence type="ECO:0000313" key="3">
    <source>
        <dbReference type="EMBL" id="OVE83475.1"/>
    </source>
</evidence>
<dbReference type="Pfam" id="PF00581">
    <property type="entry name" value="Rhodanese"/>
    <property type="match status" value="1"/>
</dbReference>
<dbReference type="PROSITE" id="PS50206">
    <property type="entry name" value="RHODANESE_3"/>
    <property type="match status" value="1"/>
</dbReference>
<dbReference type="SUPFAM" id="SSF52821">
    <property type="entry name" value="Rhodanese/Cell cycle control phosphatase"/>
    <property type="match status" value="1"/>
</dbReference>
<reference evidence="3 4" key="1">
    <citation type="submission" date="2017-02" db="EMBL/GenBank/DDBJ databases">
        <title>Natronthermophilus aegyptiacus gen. nov.,sp. nov., an aerobic, extremely halophilic alkalithermophilic archaeon isolated from the athalassohaline Wadi An Natrun, Egypt.</title>
        <authorList>
            <person name="Zhao B."/>
        </authorList>
    </citation>
    <scope>NUCLEOTIDE SEQUENCE [LARGE SCALE GENOMIC DNA]</scope>
    <source>
        <strain evidence="3 4">CGMCC 1.3597</strain>
    </source>
</reference>
<dbReference type="PROSITE" id="PS51257">
    <property type="entry name" value="PROKAR_LIPOPROTEIN"/>
    <property type="match status" value="1"/>
</dbReference>
<evidence type="ECO:0000259" key="2">
    <source>
        <dbReference type="PROSITE" id="PS50206"/>
    </source>
</evidence>
<organism evidence="3 4">
    <name type="scientific">Natronolimnobius baerhuensis</name>
    <dbReference type="NCBI Taxonomy" id="253108"/>
    <lineage>
        <taxon>Archaea</taxon>
        <taxon>Methanobacteriati</taxon>
        <taxon>Methanobacteriota</taxon>
        <taxon>Stenosarchaea group</taxon>
        <taxon>Halobacteria</taxon>
        <taxon>Halobacteriales</taxon>
        <taxon>Natrialbaceae</taxon>
        <taxon>Natronolimnobius</taxon>
    </lineage>
</organism>
<evidence type="ECO:0000313" key="4">
    <source>
        <dbReference type="Proteomes" id="UP000196084"/>
    </source>
</evidence>
<feature type="region of interest" description="Disordered" evidence="1">
    <location>
        <begin position="22"/>
        <end position="60"/>
    </location>
</feature>
<dbReference type="Proteomes" id="UP000196084">
    <property type="component" value="Unassembled WGS sequence"/>
</dbReference>
<dbReference type="Gene3D" id="3.40.250.10">
    <property type="entry name" value="Rhodanese-like domain"/>
    <property type="match status" value="1"/>
</dbReference>
<dbReference type="OrthoDB" id="252224at2157"/>
<protein>
    <submittedName>
        <fullName evidence="3">Rhodanese</fullName>
    </submittedName>
</protein>
<dbReference type="EMBL" id="MWPH01000003">
    <property type="protein sequence ID" value="OVE83475.1"/>
    <property type="molecule type" value="Genomic_DNA"/>
</dbReference>
<feature type="domain" description="Rhodanese" evidence="2">
    <location>
        <begin position="76"/>
        <end position="167"/>
    </location>
</feature>
<dbReference type="InterPro" id="IPR001763">
    <property type="entry name" value="Rhodanese-like_dom"/>
</dbReference>
<comment type="caution">
    <text evidence="3">The sequence shown here is derived from an EMBL/GenBank/DDBJ whole genome shotgun (WGS) entry which is preliminary data.</text>
</comment>
<evidence type="ECO:0000256" key="1">
    <source>
        <dbReference type="SAM" id="MobiDB-lite"/>
    </source>
</evidence>
<dbReference type="AlphaFoldDB" id="A0A202E5F6"/>
<name>A0A202E5F6_9EURY</name>
<dbReference type="InterPro" id="IPR036873">
    <property type="entry name" value="Rhodanese-like_dom_sf"/>
</dbReference>
<dbReference type="RefSeq" id="WP_054863842.1">
    <property type="nucleotide sequence ID" value="NZ_MWPH01000003.1"/>
</dbReference>
<sequence>MNRRHFLAAGTAVTAAGLAGCLGGDDGQGSSADGYGPDSEETPDERSIDTDSYETASYNGTEVPLAPLEDVEYWYLRQEARIVDTRLENSYEDLRITGAALSTAPNGLDNDPTADWPQEDRIVTYCVCPHTMAVQRAATLIDAGFEDVYALDDGLEPWVVNGYPIEGDEVDGQAAAQLPAYHVEGQSDPAYAGEYISVRTASGDKEEMSVVDPDGSYELTLHFANLVDDSVLEVDAPDYTRELTLEEATSDVITA</sequence>